<comment type="caution">
    <text evidence="8">The sequence shown here is derived from an EMBL/GenBank/DDBJ whole genome shotgun (WGS) entry which is preliminary data.</text>
</comment>
<keyword evidence="6" id="KW-0732">Signal</keyword>
<proteinExistence type="inferred from homology"/>
<evidence type="ECO:0000256" key="4">
    <source>
        <dbReference type="ARBA" id="ARBA00022801"/>
    </source>
</evidence>
<keyword evidence="5" id="KW-0961">Cell wall biogenesis/degradation</keyword>
<dbReference type="SUPFAM" id="SSF54106">
    <property type="entry name" value="LysM domain"/>
    <property type="match status" value="1"/>
</dbReference>
<dbReference type="Pfam" id="PF01520">
    <property type="entry name" value="Amidase_3"/>
    <property type="match status" value="1"/>
</dbReference>
<dbReference type="CDD" id="cd02696">
    <property type="entry name" value="MurNAc-LAA"/>
    <property type="match status" value="1"/>
</dbReference>
<keyword evidence="9" id="KW-1185">Reference proteome</keyword>
<reference evidence="8 9" key="1">
    <citation type="journal article" date="2018" name="Front. Microbiol.">
        <title>Genome-Based Analysis Reveals the Taxonomy and Diversity of the Family Idiomarinaceae.</title>
        <authorList>
            <person name="Liu Y."/>
            <person name="Lai Q."/>
            <person name="Shao Z."/>
        </authorList>
    </citation>
    <scope>NUCLEOTIDE SEQUENCE [LARGE SCALE GENOMIC DNA]</scope>
    <source>
        <strain evidence="8 9">GBSy1</strain>
    </source>
</reference>
<feature type="domain" description="LysM" evidence="7">
    <location>
        <begin position="398"/>
        <end position="441"/>
    </location>
</feature>
<dbReference type="InterPro" id="IPR036779">
    <property type="entry name" value="LysM_dom_sf"/>
</dbReference>
<dbReference type="InterPro" id="IPR018392">
    <property type="entry name" value="LysM"/>
</dbReference>
<dbReference type="Gene3D" id="3.40.630.40">
    <property type="entry name" value="Zn-dependent exopeptidases"/>
    <property type="match status" value="1"/>
</dbReference>
<dbReference type="CDD" id="cd00118">
    <property type="entry name" value="LysM"/>
    <property type="match status" value="1"/>
</dbReference>
<dbReference type="SMART" id="SM00257">
    <property type="entry name" value="LysM"/>
    <property type="match status" value="1"/>
</dbReference>
<sequence>MIKIIMTKMITSALLLFAVLSSPQAMAAEAIESVRVWPAPDKTRIVFDLAEAPTHSYFTLYDSQPYRLVIDFHNTRNQVNLDALNFESLMVGRVRASSPPDSSTARIVLELSDQVEPVIFPLPPNERYGHRLVVDIPGQSVPEQRVTRSADRLPEREVIVAIDAGHGGEDPGSIGPSGVYEKNITLPVATKLAALINSDPGMKAVLVRTGDYGVPLNQRTRVARGQRADMFISIHADAFTSPQPRGASVWVLSRRRANSELGRWLENREQHSELLGGAAEVLSTNGDDIYLARTLLDMSLDSSMSGGFDAANILIDQLGTVTRLHSRQPQAASFAVLNSPDIPSVLVELGFISNPHEETQMRSSAHQQRLAEALYRGTREFFVNHPVDGTILANQTERQHTVKSGESLSILAQRYGTTVRAIQRHNNLSSTTLRVGQVLDIPIS</sequence>
<dbReference type="InterPro" id="IPR021731">
    <property type="entry name" value="AMIN_dom"/>
</dbReference>
<dbReference type="InterPro" id="IPR050695">
    <property type="entry name" value="N-acetylmuramoyl_amidase_3"/>
</dbReference>
<dbReference type="Pfam" id="PF01476">
    <property type="entry name" value="LysM"/>
    <property type="match status" value="1"/>
</dbReference>
<dbReference type="Pfam" id="PF11741">
    <property type="entry name" value="AMIN"/>
    <property type="match status" value="1"/>
</dbReference>
<evidence type="ECO:0000256" key="1">
    <source>
        <dbReference type="ARBA" id="ARBA00001561"/>
    </source>
</evidence>
<dbReference type="Proteomes" id="UP000287410">
    <property type="component" value="Unassembled WGS sequence"/>
</dbReference>
<evidence type="ECO:0000259" key="7">
    <source>
        <dbReference type="PROSITE" id="PS51782"/>
    </source>
</evidence>
<evidence type="ECO:0000256" key="6">
    <source>
        <dbReference type="SAM" id="SignalP"/>
    </source>
</evidence>
<keyword evidence="4" id="KW-0378">Hydrolase</keyword>
<dbReference type="Gene3D" id="3.10.350.10">
    <property type="entry name" value="LysM domain"/>
    <property type="match status" value="1"/>
</dbReference>
<evidence type="ECO:0000256" key="5">
    <source>
        <dbReference type="ARBA" id="ARBA00023316"/>
    </source>
</evidence>
<feature type="signal peptide" evidence="6">
    <location>
        <begin position="1"/>
        <end position="27"/>
    </location>
</feature>
<dbReference type="PANTHER" id="PTHR30404:SF6">
    <property type="entry name" value="N-ACETYLMURAMOYL-L-ALANINE AMIDASE AMIB"/>
    <property type="match status" value="1"/>
</dbReference>
<organism evidence="8 9">
    <name type="scientific">Aliidiomarina sedimenti</name>
    <dbReference type="NCBI Taxonomy" id="1933879"/>
    <lineage>
        <taxon>Bacteria</taxon>
        <taxon>Pseudomonadati</taxon>
        <taxon>Pseudomonadota</taxon>
        <taxon>Gammaproteobacteria</taxon>
        <taxon>Alteromonadales</taxon>
        <taxon>Idiomarinaceae</taxon>
        <taxon>Aliidiomarina</taxon>
    </lineage>
</organism>
<name>A0ABY0C041_9GAMM</name>
<protein>
    <recommendedName>
        <fullName evidence="3">N-acetylmuramoyl-L-alanine amidase</fullName>
        <ecNumber evidence="3">3.5.1.28</ecNumber>
    </recommendedName>
</protein>
<evidence type="ECO:0000313" key="9">
    <source>
        <dbReference type="Proteomes" id="UP000287410"/>
    </source>
</evidence>
<evidence type="ECO:0000256" key="3">
    <source>
        <dbReference type="ARBA" id="ARBA00011901"/>
    </source>
</evidence>
<gene>
    <name evidence="8" type="ORF">CWE12_05265</name>
</gene>
<evidence type="ECO:0000256" key="2">
    <source>
        <dbReference type="ARBA" id="ARBA00010860"/>
    </source>
</evidence>
<dbReference type="PROSITE" id="PS51782">
    <property type="entry name" value="LYSM"/>
    <property type="match status" value="1"/>
</dbReference>
<accession>A0ABY0C041</accession>
<dbReference type="EMBL" id="PIPN01000002">
    <property type="protein sequence ID" value="RUO30656.1"/>
    <property type="molecule type" value="Genomic_DNA"/>
</dbReference>
<dbReference type="EC" id="3.5.1.28" evidence="3"/>
<comment type="similarity">
    <text evidence="2">Belongs to the N-acetylmuramoyl-L-alanine amidase 3 family.</text>
</comment>
<comment type="catalytic activity">
    <reaction evidence="1">
        <text>Hydrolyzes the link between N-acetylmuramoyl residues and L-amino acid residues in certain cell-wall glycopeptides.</text>
        <dbReference type="EC" id="3.5.1.28"/>
    </reaction>
</comment>
<dbReference type="InterPro" id="IPR002508">
    <property type="entry name" value="MurNAc-LAA_cat"/>
</dbReference>
<dbReference type="Gene3D" id="2.60.40.3500">
    <property type="match status" value="1"/>
</dbReference>
<dbReference type="PANTHER" id="PTHR30404">
    <property type="entry name" value="N-ACETYLMURAMOYL-L-ALANINE AMIDASE"/>
    <property type="match status" value="1"/>
</dbReference>
<dbReference type="SMART" id="SM00646">
    <property type="entry name" value="Ami_3"/>
    <property type="match status" value="1"/>
</dbReference>
<feature type="chain" id="PRO_5047232102" description="N-acetylmuramoyl-L-alanine amidase" evidence="6">
    <location>
        <begin position="28"/>
        <end position="444"/>
    </location>
</feature>
<dbReference type="SUPFAM" id="SSF53187">
    <property type="entry name" value="Zn-dependent exopeptidases"/>
    <property type="match status" value="1"/>
</dbReference>
<evidence type="ECO:0000313" key="8">
    <source>
        <dbReference type="EMBL" id="RUO30656.1"/>
    </source>
</evidence>